<organism evidence="1">
    <name type="scientific">Ackermannviridae sp</name>
    <dbReference type="NCBI Taxonomy" id="2831612"/>
    <lineage>
        <taxon>Viruses</taxon>
        <taxon>Duplodnaviria</taxon>
        <taxon>Heunggongvirae</taxon>
        <taxon>Uroviricota</taxon>
        <taxon>Caudoviricetes</taxon>
        <taxon>Pantevenvirales</taxon>
        <taxon>Ackermannviridae</taxon>
    </lineage>
</organism>
<evidence type="ECO:0000313" key="1">
    <source>
        <dbReference type="EMBL" id="DAG94363.1"/>
    </source>
</evidence>
<proteinExistence type="predicted"/>
<dbReference type="EMBL" id="BK035339">
    <property type="protein sequence ID" value="DAG94363.1"/>
    <property type="molecule type" value="Genomic_DNA"/>
</dbReference>
<sequence>MNETNNPYASPTDTTLSVKGVAADVSWRACNDIA</sequence>
<reference evidence="1" key="1">
    <citation type="journal article" date="2021" name="Proc. Natl. Acad. Sci. U.S.A.">
        <title>A Catalog of Tens of Thousands of Viruses from Human Metagenomes Reveals Hidden Associations with Chronic Diseases.</title>
        <authorList>
            <person name="Tisza M.J."/>
            <person name="Buck C.B."/>
        </authorList>
    </citation>
    <scope>NUCLEOTIDE SEQUENCE</scope>
    <source>
        <strain evidence="1">Ctg2R45</strain>
    </source>
</reference>
<name>A0A8S5VPE7_9CAUD</name>
<protein>
    <submittedName>
        <fullName evidence="1">Uncharacterized protein</fullName>
    </submittedName>
</protein>
<accession>A0A8S5VPE7</accession>